<accession>A0A0E9X3S5</accession>
<reference evidence="1" key="1">
    <citation type="submission" date="2014-11" db="EMBL/GenBank/DDBJ databases">
        <authorList>
            <person name="Amaro Gonzalez C."/>
        </authorList>
    </citation>
    <scope>NUCLEOTIDE SEQUENCE</scope>
</reference>
<reference evidence="1" key="2">
    <citation type="journal article" date="2015" name="Fish Shellfish Immunol.">
        <title>Early steps in the European eel (Anguilla anguilla)-Vibrio vulnificus interaction in the gills: Role of the RtxA13 toxin.</title>
        <authorList>
            <person name="Callol A."/>
            <person name="Pajuelo D."/>
            <person name="Ebbesson L."/>
            <person name="Teles M."/>
            <person name="MacKenzie S."/>
            <person name="Amaro C."/>
        </authorList>
    </citation>
    <scope>NUCLEOTIDE SEQUENCE</scope>
</reference>
<dbReference type="AlphaFoldDB" id="A0A0E9X3S5"/>
<proteinExistence type="predicted"/>
<dbReference type="EMBL" id="GBXM01011441">
    <property type="protein sequence ID" value="JAH97136.1"/>
    <property type="molecule type" value="Transcribed_RNA"/>
</dbReference>
<protein>
    <submittedName>
        <fullName evidence="1">Uncharacterized protein</fullName>
    </submittedName>
</protein>
<organism evidence="1">
    <name type="scientific">Anguilla anguilla</name>
    <name type="common">European freshwater eel</name>
    <name type="synonym">Muraena anguilla</name>
    <dbReference type="NCBI Taxonomy" id="7936"/>
    <lineage>
        <taxon>Eukaryota</taxon>
        <taxon>Metazoa</taxon>
        <taxon>Chordata</taxon>
        <taxon>Craniata</taxon>
        <taxon>Vertebrata</taxon>
        <taxon>Euteleostomi</taxon>
        <taxon>Actinopterygii</taxon>
        <taxon>Neopterygii</taxon>
        <taxon>Teleostei</taxon>
        <taxon>Anguilliformes</taxon>
        <taxon>Anguillidae</taxon>
        <taxon>Anguilla</taxon>
    </lineage>
</organism>
<evidence type="ECO:0000313" key="1">
    <source>
        <dbReference type="EMBL" id="JAH97136.1"/>
    </source>
</evidence>
<name>A0A0E9X3S5_ANGAN</name>
<sequence length="59" mass="7051">MNASPLIASKYRICVYIRKLLLRTNWCRRSDSQPVYHLSHSHYCKTKKNGNEKFLIRVL</sequence>